<organism evidence="1 2">
    <name type="scientific">Coccomyxa subellipsoidea</name>
    <dbReference type="NCBI Taxonomy" id="248742"/>
    <lineage>
        <taxon>Eukaryota</taxon>
        <taxon>Viridiplantae</taxon>
        <taxon>Chlorophyta</taxon>
        <taxon>core chlorophytes</taxon>
        <taxon>Trebouxiophyceae</taxon>
        <taxon>Trebouxiophyceae incertae sedis</taxon>
        <taxon>Coccomyxaceae</taxon>
        <taxon>Coccomyxa</taxon>
    </lineage>
</organism>
<evidence type="ECO:0000313" key="2">
    <source>
        <dbReference type="Proteomes" id="UP001491310"/>
    </source>
</evidence>
<name>A0ABR2YJJ7_9CHLO</name>
<accession>A0ABR2YJJ7</accession>
<sequence>MYKRPCARVIIDHKGSIVVRPSALELHLRPSSQSVKAHYLKSYQAALAGVLRLQFSPVKAFLGGRSGALTLADNPTVFAYLCATGLDMGALSDMGDGSLGDATETDTASVSSEEQQARMPAWAHALVDQLGGTSLENKFLRTVRMPRVADEDFVTGCT</sequence>
<keyword evidence="2" id="KW-1185">Reference proteome</keyword>
<gene>
    <name evidence="1" type="ORF">WJX75_006507</name>
</gene>
<dbReference type="EMBL" id="JALJOT010000010">
    <property type="protein sequence ID" value="KAK9906707.1"/>
    <property type="molecule type" value="Genomic_DNA"/>
</dbReference>
<comment type="caution">
    <text evidence="1">The sequence shown here is derived from an EMBL/GenBank/DDBJ whole genome shotgun (WGS) entry which is preliminary data.</text>
</comment>
<dbReference type="Proteomes" id="UP001491310">
    <property type="component" value="Unassembled WGS sequence"/>
</dbReference>
<proteinExistence type="predicted"/>
<evidence type="ECO:0008006" key="3">
    <source>
        <dbReference type="Google" id="ProtNLM"/>
    </source>
</evidence>
<protein>
    <recommendedName>
        <fullName evidence="3">HECT domain-containing protein</fullName>
    </recommendedName>
</protein>
<reference evidence="1 2" key="1">
    <citation type="journal article" date="2024" name="Nat. Commun.">
        <title>Phylogenomics reveals the evolutionary origins of lichenization in chlorophyte algae.</title>
        <authorList>
            <person name="Puginier C."/>
            <person name="Libourel C."/>
            <person name="Otte J."/>
            <person name="Skaloud P."/>
            <person name="Haon M."/>
            <person name="Grisel S."/>
            <person name="Petersen M."/>
            <person name="Berrin J.G."/>
            <person name="Delaux P.M."/>
            <person name="Dal Grande F."/>
            <person name="Keller J."/>
        </authorList>
    </citation>
    <scope>NUCLEOTIDE SEQUENCE [LARGE SCALE GENOMIC DNA]</scope>
    <source>
        <strain evidence="1 2">SAG 216-7</strain>
    </source>
</reference>
<evidence type="ECO:0000313" key="1">
    <source>
        <dbReference type="EMBL" id="KAK9906707.1"/>
    </source>
</evidence>